<gene>
    <name evidence="9" type="ORF">BCR42DRAFT_416479</name>
</gene>
<evidence type="ECO:0008006" key="11">
    <source>
        <dbReference type="Google" id="ProtNLM"/>
    </source>
</evidence>
<evidence type="ECO:0000256" key="1">
    <source>
        <dbReference type="ARBA" id="ARBA00004141"/>
    </source>
</evidence>
<reference evidence="9 10" key="1">
    <citation type="submission" date="2016-07" db="EMBL/GenBank/DDBJ databases">
        <title>Pervasive Adenine N6-methylation of Active Genes in Fungi.</title>
        <authorList>
            <consortium name="DOE Joint Genome Institute"/>
            <person name="Mondo S.J."/>
            <person name="Dannebaum R.O."/>
            <person name="Kuo R.C."/>
            <person name="Labutti K."/>
            <person name="Haridas S."/>
            <person name="Kuo A."/>
            <person name="Salamov A."/>
            <person name="Ahrendt S.R."/>
            <person name="Lipzen A."/>
            <person name="Sullivan W."/>
            <person name="Andreopoulos W.B."/>
            <person name="Clum A."/>
            <person name="Lindquist E."/>
            <person name="Daum C."/>
            <person name="Ramamoorthy G.K."/>
            <person name="Gryganskyi A."/>
            <person name="Culley D."/>
            <person name="Magnuson J.K."/>
            <person name="James T.Y."/>
            <person name="O'Malley M.A."/>
            <person name="Stajich J.E."/>
            <person name="Spatafora J.W."/>
            <person name="Visel A."/>
            <person name="Grigoriev I.V."/>
        </authorList>
    </citation>
    <scope>NUCLEOTIDE SEQUENCE [LARGE SCALE GENOMIC DNA]</scope>
    <source>
        <strain evidence="9 10">NRRL 1336</strain>
    </source>
</reference>
<evidence type="ECO:0000256" key="4">
    <source>
        <dbReference type="ARBA" id="ARBA00022692"/>
    </source>
</evidence>
<dbReference type="Proteomes" id="UP000193560">
    <property type="component" value="Unassembled WGS sequence"/>
</dbReference>
<dbReference type="PANTHER" id="PTHR14233:SF4">
    <property type="entry name" value="SOLUTE CARRIER FAMILY 35 MEMBER F2"/>
    <property type="match status" value="1"/>
</dbReference>
<feature type="transmembrane region" description="Helical" evidence="7">
    <location>
        <begin position="114"/>
        <end position="135"/>
    </location>
</feature>
<dbReference type="Pfam" id="PF06027">
    <property type="entry name" value="SLC35F"/>
    <property type="match status" value="2"/>
</dbReference>
<proteinExistence type="inferred from homology"/>
<evidence type="ECO:0000313" key="9">
    <source>
        <dbReference type="EMBL" id="ORZ15134.1"/>
    </source>
</evidence>
<feature type="transmembrane region" description="Helical" evidence="7">
    <location>
        <begin position="269"/>
        <end position="290"/>
    </location>
</feature>
<keyword evidence="10" id="KW-1185">Reference proteome</keyword>
<feature type="transmembrane region" description="Helical" evidence="7">
    <location>
        <begin position="169"/>
        <end position="187"/>
    </location>
</feature>
<keyword evidence="4 7" id="KW-0812">Transmembrane</keyword>
<dbReference type="EMBL" id="MCGE01000013">
    <property type="protein sequence ID" value="ORZ15134.1"/>
    <property type="molecule type" value="Genomic_DNA"/>
</dbReference>
<dbReference type="InterPro" id="IPR037185">
    <property type="entry name" value="EmrE-like"/>
</dbReference>
<dbReference type="InterPro" id="IPR009262">
    <property type="entry name" value="SLC35_F1/F2/F6"/>
</dbReference>
<comment type="subcellular location">
    <subcellularLocation>
        <location evidence="1">Membrane</location>
        <topology evidence="1">Multi-pass membrane protein</topology>
    </subcellularLocation>
</comment>
<evidence type="ECO:0000313" key="10">
    <source>
        <dbReference type="Proteomes" id="UP000193560"/>
    </source>
</evidence>
<evidence type="ECO:0000256" key="6">
    <source>
        <dbReference type="ARBA" id="ARBA00023136"/>
    </source>
</evidence>
<feature type="signal peptide" evidence="8">
    <location>
        <begin position="1"/>
        <end position="17"/>
    </location>
</feature>
<dbReference type="OrthoDB" id="429955at2759"/>
<dbReference type="AlphaFoldDB" id="A0A1X2IEJ5"/>
<dbReference type="PANTHER" id="PTHR14233">
    <property type="entry name" value="DUF914-RELATED"/>
    <property type="match status" value="1"/>
</dbReference>
<feature type="transmembrane region" description="Helical" evidence="7">
    <location>
        <begin position="328"/>
        <end position="346"/>
    </location>
</feature>
<keyword evidence="8" id="KW-0732">Signal</keyword>
<dbReference type="InterPro" id="IPR052221">
    <property type="entry name" value="SLC35F_Transporter"/>
</dbReference>
<dbReference type="GO" id="GO:0016020">
    <property type="term" value="C:membrane"/>
    <property type="evidence" value="ECO:0007669"/>
    <property type="project" value="UniProtKB-SubCell"/>
</dbReference>
<keyword evidence="3" id="KW-0813">Transport</keyword>
<feature type="transmembrane region" description="Helical" evidence="7">
    <location>
        <begin position="240"/>
        <end position="257"/>
    </location>
</feature>
<comment type="caution">
    <text evidence="9">The sequence shown here is derived from an EMBL/GenBank/DDBJ whole genome shotgun (WGS) entry which is preliminary data.</text>
</comment>
<feature type="transmembrane region" description="Helical" evidence="7">
    <location>
        <begin position="141"/>
        <end position="162"/>
    </location>
</feature>
<dbReference type="GO" id="GO:0022857">
    <property type="term" value="F:transmembrane transporter activity"/>
    <property type="evidence" value="ECO:0007669"/>
    <property type="project" value="InterPro"/>
</dbReference>
<accession>A0A1X2IEJ5</accession>
<keyword evidence="6 7" id="KW-0472">Membrane</keyword>
<evidence type="ECO:0000256" key="2">
    <source>
        <dbReference type="ARBA" id="ARBA00007863"/>
    </source>
</evidence>
<comment type="similarity">
    <text evidence="2">Belongs to the SLC35F solute transporter family.</text>
</comment>
<dbReference type="STRING" id="90262.A0A1X2IEJ5"/>
<evidence type="ECO:0000256" key="8">
    <source>
        <dbReference type="SAM" id="SignalP"/>
    </source>
</evidence>
<feature type="chain" id="PRO_5012032801" description="Solute carrier family 35 member SLC35F1/F2/F6" evidence="8">
    <location>
        <begin position="18"/>
        <end position="379"/>
    </location>
</feature>
<feature type="transmembrane region" description="Helical" evidence="7">
    <location>
        <begin position="302"/>
        <end position="322"/>
    </location>
</feature>
<dbReference type="SUPFAM" id="SSF103481">
    <property type="entry name" value="Multidrug resistance efflux transporter EmrE"/>
    <property type="match status" value="1"/>
</dbReference>
<protein>
    <recommendedName>
        <fullName evidence="11">Solute carrier family 35 member SLC35F1/F2/F6</fullName>
    </recommendedName>
</protein>
<name>A0A1X2IEJ5_9FUNG</name>
<organism evidence="9 10">
    <name type="scientific">Absidia repens</name>
    <dbReference type="NCBI Taxonomy" id="90262"/>
    <lineage>
        <taxon>Eukaryota</taxon>
        <taxon>Fungi</taxon>
        <taxon>Fungi incertae sedis</taxon>
        <taxon>Mucoromycota</taxon>
        <taxon>Mucoromycotina</taxon>
        <taxon>Mucoromycetes</taxon>
        <taxon>Mucorales</taxon>
        <taxon>Cunninghamellaceae</taxon>
        <taxon>Absidia</taxon>
    </lineage>
</organism>
<feature type="transmembrane region" description="Helical" evidence="7">
    <location>
        <begin position="45"/>
        <end position="64"/>
    </location>
</feature>
<keyword evidence="5 7" id="KW-1133">Transmembrane helix</keyword>
<sequence length="379" mass="42478">MIPGYFDKLWILPLCLGQLLSLCITGTSSASSALWQRHHVNIPFTQNACMYLLLAFVYGSWHYCEKTMTTYRKRHESCDESQTSLLPQQQEHQGDSVIRNPLTTAIGMGPSYSLPLVIGFSVVDVQANVLAVVAFKNTSLLSALIISSWTLPCIMLLSAQLLKTKYQRIHFLGVSLCLVGLGLLIWGDTLGQSIDGGDDSLPGSNHSWLGDFVCLISATLYAVSNVTEEYLVHHFSTKDFLYRIGLAGMIQSGVLSYCFEYDVLVSTHWTRHSVALVLIYVLCLFSMYSLIPMIYRLCGATFVSMSLMTSNFYSLLIGLLFLDAKMPPLYPLAYFLVIIGATTYNMSHPPVYHHQHLRDQLQNHEYQSVIDRDIDQNAS</sequence>
<evidence type="ECO:0000256" key="5">
    <source>
        <dbReference type="ARBA" id="ARBA00022989"/>
    </source>
</evidence>
<evidence type="ECO:0000256" key="3">
    <source>
        <dbReference type="ARBA" id="ARBA00022448"/>
    </source>
</evidence>
<evidence type="ECO:0000256" key="7">
    <source>
        <dbReference type="SAM" id="Phobius"/>
    </source>
</evidence>